<dbReference type="PROSITE" id="PS50895">
    <property type="entry name" value="SURF1"/>
    <property type="match status" value="1"/>
</dbReference>
<evidence type="ECO:0000313" key="1">
    <source>
        <dbReference type="EMBL" id="SVA68827.1"/>
    </source>
</evidence>
<gene>
    <name evidence="1" type="ORF">METZ01_LOCUS121681</name>
</gene>
<dbReference type="InterPro" id="IPR002994">
    <property type="entry name" value="Surf1/Shy1"/>
</dbReference>
<reference evidence="1" key="1">
    <citation type="submission" date="2018-05" db="EMBL/GenBank/DDBJ databases">
        <authorList>
            <person name="Lanie J.A."/>
            <person name="Ng W.-L."/>
            <person name="Kazmierczak K.M."/>
            <person name="Andrzejewski T.M."/>
            <person name="Davidsen T.M."/>
            <person name="Wayne K.J."/>
            <person name="Tettelin H."/>
            <person name="Glass J.I."/>
            <person name="Rusch D."/>
            <person name="Podicherti R."/>
            <person name="Tsui H.-C.T."/>
            <person name="Winkler M.E."/>
        </authorList>
    </citation>
    <scope>NUCLEOTIDE SEQUENCE</scope>
</reference>
<protein>
    <recommendedName>
        <fullName evidence="2">SURF1-like protein</fullName>
    </recommendedName>
</protein>
<feature type="non-terminal residue" evidence="1">
    <location>
        <position position="1"/>
    </location>
</feature>
<proteinExistence type="predicted"/>
<evidence type="ECO:0008006" key="2">
    <source>
        <dbReference type="Google" id="ProtNLM"/>
    </source>
</evidence>
<dbReference type="GO" id="GO:0016020">
    <property type="term" value="C:membrane"/>
    <property type="evidence" value="ECO:0007669"/>
    <property type="project" value="InterPro"/>
</dbReference>
<dbReference type="AlphaFoldDB" id="A0A381XXB3"/>
<dbReference type="Pfam" id="PF02104">
    <property type="entry name" value="SURF1"/>
    <property type="match status" value="1"/>
</dbReference>
<organism evidence="1">
    <name type="scientific">marine metagenome</name>
    <dbReference type="NCBI Taxonomy" id="408172"/>
    <lineage>
        <taxon>unclassified sequences</taxon>
        <taxon>metagenomes</taxon>
        <taxon>ecological metagenomes</taxon>
    </lineage>
</organism>
<sequence length="49" mass="5580">VIFVAIPGVLILLALGSWQVQRLMWKNEANEFRQIRANSEAVVLPEMVE</sequence>
<name>A0A381XXB3_9ZZZZ</name>
<dbReference type="EMBL" id="UINC01016551">
    <property type="protein sequence ID" value="SVA68827.1"/>
    <property type="molecule type" value="Genomic_DNA"/>
</dbReference>
<accession>A0A381XXB3</accession>
<feature type="non-terminal residue" evidence="1">
    <location>
        <position position="49"/>
    </location>
</feature>